<evidence type="ECO:0000256" key="1">
    <source>
        <dbReference type="SAM" id="MobiDB-lite"/>
    </source>
</evidence>
<gene>
    <name evidence="2" type="ORF">COU14_03335</name>
</gene>
<feature type="compositionally biased region" description="Polar residues" evidence="1">
    <location>
        <begin position="1"/>
        <end position="33"/>
    </location>
</feature>
<evidence type="ECO:0000313" key="3">
    <source>
        <dbReference type="Proteomes" id="UP000229612"/>
    </source>
</evidence>
<protein>
    <submittedName>
        <fullName evidence="2">Uncharacterized protein</fullName>
    </submittedName>
</protein>
<feature type="compositionally biased region" description="Polar residues" evidence="1">
    <location>
        <begin position="71"/>
        <end position="87"/>
    </location>
</feature>
<organism evidence="2 3">
    <name type="scientific">Candidatus Kaiserbacteria bacterium CG10_big_fil_rev_8_21_14_0_10_44_10</name>
    <dbReference type="NCBI Taxonomy" id="1974606"/>
    <lineage>
        <taxon>Bacteria</taxon>
        <taxon>Candidatus Kaiseribacteriota</taxon>
    </lineage>
</organism>
<name>A0A2H0UGV5_9BACT</name>
<dbReference type="Gene3D" id="1.10.10.10">
    <property type="entry name" value="Winged helix-like DNA-binding domain superfamily/Winged helix DNA-binding domain"/>
    <property type="match status" value="1"/>
</dbReference>
<proteinExistence type="predicted"/>
<feature type="region of interest" description="Disordered" evidence="1">
    <location>
        <begin position="1"/>
        <end position="105"/>
    </location>
</feature>
<dbReference type="Proteomes" id="UP000229612">
    <property type="component" value="Unassembled WGS sequence"/>
</dbReference>
<feature type="compositionally biased region" description="Polar residues" evidence="1">
    <location>
        <begin position="95"/>
        <end position="105"/>
    </location>
</feature>
<accession>A0A2H0UGV5</accession>
<sequence>MPDDTMQLTASVAEPAQSQVTVPRPTVESQQPVSEPIIDPVATQSPTEPAHTGTPDSGSITMPSGALEGPTSPSTPDLGQISVSSLPTPIGLGQTEPQNQSQALVTQPVEPTPVAQPVTVTAQPNPRSFLSKALASIQFRKKAKFEKIMRLVSTQHSITNDQVQKLLYVSDATASHYLLQLVKERRLKKVGPDGRARCESRLNNLDY</sequence>
<reference evidence="3" key="1">
    <citation type="submission" date="2017-09" db="EMBL/GenBank/DDBJ databases">
        <title>Depth-based differentiation of microbial function through sediment-hosted aquifers and enrichment of novel symbionts in the deep terrestrial subsurface.</title>
        <authorList>
            <person name="Probst A.J."/>
            <person name="Ladd B."/>
            <person name="Jarett J.K."/>
            <person name="Geller-Mcgrath D.E."/>
            <person name="Sieber C.M.K."/>
            <person name="Emerson J.B."/>
            <person name="Anantharaman K."/>
            <person name="Thomas B.C."/>
            <person name="Malmstrom R."/>
            <person name="Stieglmeier M."/>
            <person name="Klingl A."/>
            <person name="Woyke T."/>
            <person name="Ryan C.M."/>
            <person name="Banfield J.F."/>
        </authorList>
    </citation>
    <scope>NUCLEOTIDE SEQUENCE [LARGE SCALE GENOMIC DNA]</scope>
</reference>
<dbReference type="InterPro" id="IPR036388">
    <property type="entry name" value="WH-like_DNA-bd_sf"/>
</dbReference>
<dbReference type="AlphaFoldDB" id="A0A2H0UGV5"/>
<comment type="caution">
    <text evidence="2">The sequence shown here is derived from an EMBL/GenBank/DDBJ whole genome shotgun (WGS) entry which is preliminary data.</text>
</comment>
<dbReference type="EMBL" id="PFBG01000037">
    <property type="protein sequence ID" value="PIR85621.1"/>
    <property type="molecule type" value="Genomic_DNA"/>
</dbReference>
<evidence type="ECO:0000313" key="2">
    <source>
        <dbReference type="EMBL" id="PIR85621.1"/>
    </source>
</evidence>